<dbReference type="GO" id="GO:0004069">
    <property type="term" value="F:L-aspartate:2-oxoglutarate aminotransferase activity"/>
    <property type="evidence" value="ECO:0007669"/>
    <property type="project" value="UniProtKB-EC"/>
</dbReference>
<gene>
    <name evidence="9" type="primary">patA</name>
    <name evidence="9" type="ORF">NIG5292_01728</name>
</gene>
<dbReference type="PROSITE" id="PS00105">
    <property type="entry name" value="AA_TRANSFER_CLASS_1"/>
    <property type="match status" value="1"/>
</dbReference>
<proteinExistence type="inferred from homology"/>
<name>A0A0U1NLT7_9RHOB</name>
<evidence type="ECO:0000256" key="6">
    <source>
        <dbReference type="ARBA" id="ARBA00049185"/>
    </source>
</evidence>
<dbReference type="InterPro" id="IPR015424">
    <property type="entry name" value="PyrdxlP-dep_Trfase"/>
</dbReference>
<keyword evidence="4 7" id="KW-0808">Transferase</keyword>
<evidence type="ECO:0000313" key="9">
    <source>
        <dbReference type="EMBL" id="CRK75677.1"/>
    </source>
</evidence>
<comment type="similarity">
    <text evidence="2 7">Belongs to the class-I pyridoxal-phosphate-dependent aminotransferase family.</text>
</comment>
<dbReference type="InterPro" id="IPR050596">
    <property type="entry name" value="AspAT/PAT-like"/>
</dbReference>
<dbReference type="STRING" id="282199.GCA_001049735_01727"/>
<dbReference type="OrthoDB" id="9763453at2"/>
<dbReference type="InterPro" id="IPR015421">
    <property type="entry name" value="PyrdxlP-dep_Trfase_major"/>
</dbReference>
<evidence type="ECO:0000256" key="4">
    <source>
        <dbReference type="ARBA" id="ARBA00022679"/>
    </source>
</evidence>
<sequence length="392" mass="42233">MGTSRQGSVRGTVDPFIVMDVMAEAARLEAEGRTIIHMEVGQPGTGAPAGARAAAAKAMEDDALGYTVAKGLPALRARISQLYMDWYGVVVDPERIIITPGSSGAFVLAFTALFDAGDRVAIGAPGYPSYRQIFKALNVEPVDLQTRAENRLQPVAHDILDAAKDGGRKFDGMLVASPANPSGTMLDHDAMRALIEACAAEGAAFISDEIYHGIEYEAKAVTALEISDDAWVINSFSKYFSMTGWRVGWMVVPQDQVRRVERLAQNMFICAPHVAQVAALAAMDCDEELQANMDVYRENRRLMLEGLPKAGFDKIAPPDGAFYVYADVSEYTDDSRAFASEILNEAGVAVTPGLDFDPVRGATTLRFSYARGTADIIEGLARLTAFMSARAG</sequence>
<evidence type="ECO:0000256" key="1">
    <source>
        <dbReference type="ARBA" id="ARBA00001933"/>
    </source>
</evidence>
<dbReference type="SUPFAM" id="SSF53383">
    <property type="entry name" value="PLP-dependent transferases"/>
    <property type="match status" value="1"/>
</dbReference>
<dbReference type="InterPro" id="IPR004838">
    <property type="entry name" value="NHTrfase_class1_PyrdxlP-BS"/>
</dbReference>
<evidence type="ECO:0000256" key="3">
    <source>
        <dbReference type="ARBA" id="ARBA00022576"/>
    </source>
</evidence>
<keyword evidence="10" id="KW-1185">Reference proteome</keyword>
<evidence type="ECO:0000313" key="10">
    <source>
        <dbReference type="Proteomes" id="UP000048949"/>
    </source>
</evidence>
<protein>
    <recommendedName>
        <fullName evidence="7">Aminotransferase</fullName>
        <ecNumber evidence="7">2.6.1.-</ecNumber>
    </recommendedName>
</protein>
<comment type="cofactor">
    <cofactor evidence="1 7">
        <name>pyridoxal 5'-phosphate</name>
        <dbReference type="ChEBI" id="CHEBI:597326"/>
    </cofactor>
</comment>
<dbReference type="Proteomes" id="UP000048949">
    <property type="component" value="Unassembled WGS sequence"/>
</dbReference>
<dbReference type="InterPro" id="IPR004839">
    <property type="entry name" value="Aminotransferase_I/II_large"/>
</dbReference>
<accession>A0A0U1NLT7</accession>
<evidence type="ECO:0000256" key="2">
    <source>
        <dbReference type="ARBA" id="ARBA00007441"/>
    </source>
</evidence>
<dbReference type="AlphaFoldDB" id="A0A0U1NLT7"/>
<evidence type="ECO:0000256" key="7">
    <source>
        <dbReference type="RuleBase" id="RU000481"/>
    </source>
</evidence>
<dbReference type="Gene3D" id="3.40.640.10">
    <property type="entry name" value="Type I PLP-dependent aspartate aminotransferase-like (Major domain)"/>
    <property type="match status" value="1"/>
</dbReference>
<dbReference type="PANTHER" id="PTHR46383">
    <property type="entry name" value="ASPARTATE AMINOTRANSFERASE"/>
    <property type="match status" value="1"/>
</dbReference>
<dbReference type="PANTHER" id="PTHR46383:SF2">
    <property type="entry name" value="AMINOTRANSFERASE"/>
    <property type="match status" value="1"/>
</dbReference>
<evidence type="ECO:0000256" key="5">
    <source>
        <dbReference type="ARBA" id="ARBA00022898"/>
    </source>
</evidence>
<dbReference type="GO" id="GO:0006520">
    <property type="term" value="P:amino acid metabolic process"/>
    <property type="evidence" value="ECO:0007669"/>
    <property type="project" value="InterPro"/>
</dbReference>
<organism evidence="9 10">
    <name type="scientific">Nereida ignava</name>
    <dbReference type="NCBI Taxonomy" id="282199"/>
    <lineage>
        <taxon>Bacteria</taxon>
        <taxon>Pseudomonadati</taxon>
        <taxon>Pseudomonadota</taxon>
        <taxon>Alphaproteobacteria</taxon>
        <taxon>Rhodobacterales</taxon>
        <taxon>Roseobacteraceae</taxon>
        <taxon>Nereida</taxon>
    </lineage>
</organism>
<keyword evidence="5" id="KW-0663">Pyridoxal phosphate</keyword>
<feature type="domain" description="Aminotransferase class I/classII large" evidence="8">
    <location>
        <begin position="35"/>
        <end position="380"/>
    </location>
</feature>
<dbReference type="RefSeq" id="WP_048599133.1">
    <property type="nucleotide sequence ID" value="NZ_CBFHGK010000003.1"/>
</dbReference>
<dbReference type="GO" id="GO:0030170">
    <property type="term" value="F:pyridoxal phosphate binding"/>
    <property type="evidence" value="ECO:0007669"/>
    <property type="project" value="InterPro"/>
</dbReference>
<comment type="catalytic activity">
    <reaction evidence="6">
        <text>L-aspartate + 2-oxoglutarate = oxaloacetate + L-glutamate</text>
        <dbReference type="Rhea" id="RHEA:21824"/>
        <dbReference type="ChEBI" id="CHEBI:16452"/>
        <dbReference type="ChEBI" id="CHEBI:16810"/>
        <dbReference type="ChEBI" id="CHEBI:29985"/>
        <dbReference type="ChEBI" id="CHEBI:29991"/>
        <dbReference type="EC" id="2.6.1.1"/>
    </reaction>
</comment>
<dbReference type="Pfam" id="PF00155">
    <property type="entry name" value="Aminotran_1_2"/>
    <property type="match status" value="1"/>
</dbReference>
<evidence type="ECO:0000259" key="8">
    <source>
        <dbReference type="Pfam" id="PF00155"/>
    </source>
</evidence>
<dbReference type="EMBL" id="CVQV01000008">
    <property type="protein sequence ID" value="CRK75677.1"/>
    <property type="molecule type" value="Genomic_DNA"/>
</dbReference>
<reference evidence="9 10" key="1">
    <citation type="submission" date="2015-04" db="EMBL/GenBank/DDBJ databases">
        <authorList>
            <person name="Syromyatnikov M.Y."/>
            <person name="Popov V.N."/>
        </authorList>
    </citation>
    <scope>NUCLEOTIDE SEQUENCE [LARGE SCALE GENOMIC DNA]</scope>
    <source>
        <strain evidence="9 10">CECT 5292</strain>
    </source>
</reference>
<keyword evidence="3 7" id="KW-0032">Aminotransferase</keyword>
<dbReference type="EC" id="2.6.1.-" evidence="7"/>
<dbReference type="CDD" id="cd00609">
    <property type="entry name" value="AAT_like"/>
    <property type="match status" value="1"/>
</dbReference>